<keyword evidence="2" id="KW-0378">Hydrolase</keyword>
<comment type="caution">
    <text evidence="2">The sequence shown here is derived from an EMBL/GenBank/DDBJ whole genome shotgun (WGS) entry which is preliminary data.</text>
</comment>
<dbReference type="InterPro" id="IPR029058">
    <property type="entry name" value="AB_hydrolase_fold"/>
</dbReference>
<sequence>MAEGFHLASYSSRENAADIAALRKQLGIEKWNIYGVSYGSDLAQQLLRTHREGIRSMVLDSVVPTSFNLIDRWWQAPQAAWPRSLERAMTNPGARKPIRIWQRCSSTWSAR</sequence>
<dbReference type="Proteomes" id="UP000020681">
    <property type="component" value="Unassembled WGS sequence"/>
</dbReference>
<dbReference type="Gene3D" id="3.40.50.1820">
    <property type="entry name" value="alpha/beta hydrolase"/>
    <property type="match status" value="1"/>
</dbReference>
<feature type="domain" description="AB hydrolase-1" evidence="1">
    <location>
        <begin position="10"/>
        <end position="88"/>
    </location>
</feature>
<name>A0ABN0R5H8_MYCUL</name>
<reference evidence="2 3" key="1">
    <citation type="submission" date="2014-01" db="EMBL/GenBank/DDBJ databases">
        <authorList>
            <person name="Dobos K."/>
            <person name="Lenaerts A."/>
            <person name="Ordway D."/>
            <person name="DeGroote M.A."/>
            <person name="Parker T."/>
            <person name="Sizemore C."/>
            <person name="Tallon L.J."/>
            <person name="Sadzewicz L.K."/>
            <person name="Sengamalay N."/>
            <person name="Fraser C.M."/>
            <person name="Hine E."/>
            <person name="Shefchek K.A."/>
            <person name="Das S.P."/>
            <person name="Tettelin H."/>
        </authorList>
    </citation>
    <scope>NUCLEOTIDE SEQUENCE [LARGE SCALE GENOMIC DNA]</scope>
    <source>
        <strain evidence="2 3">Harvey</strain>
    </source>
</reference>
<dbReference type="InterPro" id="IPR000073">
    <property type="entry name" value="AB_hydrolase_1"/>
</dbReference>
<dbReference type="EMBL" id="JAOL01000078">
    <property type="protein sequence ID" value="EUA92308.1"/>
    <property type="molecule type" value="Genomic_DNA"/>
</dbReference>
<dbReference type="GO" id="GO:0016787">
    <property type="term" value="F:hydrolase activity"/>
    <property type="evidence" value="ECO:0007669"/>
    <property type="project" value="UniProtKB-KW"/>
</dbReference>
<evidence type="ECO:0000313" key="2">
    <source>
        <dbReference type="EMBL" id="EUA92308.1"/>
    </source>
</evidence>
<dbReference type="Pfam" id="PF00561">
    <property type="entry name" value="Abhydrolase_1"/>
    <property type="match status" value="1"/>
</dbReference>
<organism evidence="2 3">
    <name type="scientific">Mycobacterium ulcerans str. Harvey</name>
    <dbReference type="NCBI Taxonomy" id="1299332"/>
    <lineage>
        <taxon>Bacteria</taxon>
        <taxon>Bacillati</taxon>
        <taxon>Actinomycetota</taxon>
        <taxon>Actinomycetes</taxon>
        <taxon>Mycobacteriales</taxon>
        <taxon>Mycobacteriaceae</taxon>
        <taxon>Mycobacterium</taxon>
        <taxon>Mycobacterium ulcerans group</taxon>
    </lineage>
</organism>
<evidence type="ECO:0000313" key="3">
    <source>
        <dbReference type="Proteomes" id="UP000020681"/>
    </source>
</evidence>
<evidence type="ECO:0000259" key="1">
    <source>
        <dbReference type="Pfam" id="PF00561"/>
    </source>
</evidence>
<keyword evidence="3" id="KW-1185">Reference proteome</keyword>
<dbReference type="SUPFAM" id="SSF53474">
    <property type="entry name" value="alpha/beta-Hydrolases"/>
    <property type="match status" value="1"/>
</dbReference>
<gene>
    <name evidence="2" type="ORF">I551_1148</name>
</gene>
<accession>A0ABN0R5H8</accession>
<protein>
    <submittedName>
        <fullName evidence="2">Alpha/beta hydrolase fold family protein</fullName>
    </submittedName>
</protein>
<proteinExistence type="predicted"/>